<dbReference type="GO" id="GO:0003725">
    <property type="term" value="F:double-stranded RNA binding"/>
    <property type="evidence" value="ECO:0007669"/>
    <property type="project" value="TreeGrafter"/>
</dbReference>
<dbReference type="PROSITE" id="PS50137">
    <property type="entry name" value="DS_RBD"/>
    <property type="match status" value="1"/>
</dbReference>
<evidence type="ECO:0000256" key="6">
    <source>
        <dbReference type="ARBA" id="ARBA00022801"/>
    </source>
</evidence>
<dbReference type="InterPro" id="IPR014720">
    <property type="entry name" value="dsRBD_dom"/>
</dbReference>
<keyword evidence="5" id="KW-0255">Endonuclease</keyword>
<dbReference type="NCBIfam" id="TIGR02191">
    <property type="entry name" value="RNaseIII"/>
    <property type="match status" value="1"/>
</dbReference>
<evidence type="ECO:0000256" key="2">
    <source>
        <dbReference type="ARBA" id="ARBA00010183"/>
    </source>
</evidence>
<keyword evidence="4" id="KW-0540">Nuclease</keyword>
<dbReference type="GO" id="GO:0010468">
    <property type="term" value="P:regulation of gene expression"/>
    <property type="evidence" value="ECO:0007669"/>
    <property type="project" value="TreeGrafter"/>
</dbReference>
<dbReference type="PANTHER" id="PTHR11207:SF0">
    <property type="entry name" value="RIBONUCLEASE 3"/>
    <property type="match status" value="1"/>
</dbReference>
<accession>A0A3B1E791</accession>
<dbReference type="EMBL" id="UOGK01000226">
    <property type="protein sequence ID" value="VAX39367.1"/>
    <property type="molecule type" value="Genomic_DNA"/>
</dbReference>
<dbReference type="InterPro" id="IPR000999">
    <property type="entry name" value="RNase_III_dom"/>
</dbReference>
<evidence type="ECO:0000259" key="8">
    <source>
        <dbReference type="PROSITE" id="PS50137"/>
    </source>
</evidence>
<evidence type="ECO:0000313" key="10">
    <source>
        <dbReference type="EMBL" id="VAX39367.1"/>
    </source>
</evidence>
<sequence>MEQEAVEQVESIVGYHFADPALLERVFVHSSVANHRLESNERLEFLGDSVLGLIACQRIFNLYPDLLEGDMTKIKSAAVSRRTCAKIAKSLGLPKLLVLGKGMQGQAALPQSLSAAVLEAIIGALYLDGGFEAAEGFLLPLLDPIIEAAAESGHQQNFKSVLQQYAQQQLDRSPGYRTLDEKGPDHAKCFKVCVEIGDRQFEAVWGQSKKLAEQQAALSALVQLGLAVEDEDGEVRLVE</sequence>
<dbReference type="PROSITE" id="PS50142">
    <property type="entry name" value="RNASE_3_2"/>
    <property type="match status" value="1"/>
</dbReference>
<dbReference type="GO" id="GO:0004525">
    <property type="term" value="F:ribonuclease III activity"/>
    <property type="evidence" value="ECO:0007669"/>
    <property type="project" value="UniProtKB-EC"/>
</dbReference>
<dbReference type="SUPFAM" id="SSF54768">
    <property type="entry name" value="dsRNA-binding domain-like"/>
    <property type="match status" value="1"/>
</dbReference>
<protein>
    <recommendedName>
        <fullName evidence="3">ribonuclease III</fullName>
        <ecNumber evidence="3">3.1.26.3</ecNumber>
    </recommendedName>
</protein>
<dbReference type="InterPro" id="IPR036389">
    <property type="entry name" value="RNase_III_sf"/>
</dbReference>
<evidence type="ECO:0000256" key="7">
    <source>
        <dbReference type="ARBA" id="ARBA00022884"/>
    </source>
</evidence>
<dbReference type="AlphaFoldDB" id="A0A3B1E791"/>
<keyword evidence="6 10" id="KW-0378">Hydrolase</keyword>
<keyword evidence="7" id="KW-0694">RNA-binding</keyword>
<dbReference type="Pfam" id="PF00035">
    <property type="entry name" value="dsrm"/>
    <property type="match status" value="1"/>
</dbReference>
<gene>
    <name evidence="10" type="ORF">MNBD_PLANCTO03-1130</name>
</gene>
<organism evidence="10">
    <name type="scientific">hydrothermal vent metagenome</name>
    <dbReference type="NCBI Taxonomy" id="652676"/>
    <lineage>
        <taxon>unclassified sequences</taxon>
        <taxon>metagenomes</taxon>
        <taxon>ecological metagenomes</taxon>
    </lineage>
</organism>
<dbReference type="Gene3D" id="3.30.160.20">
    <property type="match status" value="1"/>
</dbReference>
<name>A0A3B1E791_9ZZZZ</name>
<evidence type="ECO:0000256" key="3">
    <source>
        <dbReference type="ARBA" id="ARBA00012177"/>
    </source>
</evidence>
<evidence type="ECO:0000256" key="5">
    <source>
        <dbReference type="ARBA" id="ARBA00022759"/>
    </source>
</evidence>
<evidence type="ECO:0000259" key="9">
    <source>
        <dbReference type="PROSITE" id="PS50142"/>
    </source>
</evidence>
<dbReference type="Pfam" id="PF14622">
    <property type="entry name" value="Ribonucleas_3_3"/>
    <property type="match status" value="1"/>
</dbReference>
<comment type="catalytic activity">
    <reaction evidence="1">
        <text>Endonucleolytic cleavage to 5'-phosphomonoester.</text>
        <dbReference type="EC" id="3.1.26.3"/>
    </reaction>
</comment>
<dbReference type="CDD" id="cd00593">
    <property type="entry name" value="RIBOc"/>
    <property type="match status" value="1"/>
</dbReference>
<dbReference type="HAMAP" id="MF_00104">
    <property type="entry name" value="RNase_III"/>
    <property type="match status" value="1"/>
</dbReference>
<dbReference type="FunFam" id="1.10.1520.10:FF:000001">
    <property type="entry name" value="Ribonuclease 3"/>
    <property type="match status" value="1"/>
</dbReference>
<dbReference type="InterPro" id="IPR011907">
    <property type="entry name" value="RNase_III"/>
</dbReference>
<dbReference type="PROSITE" id="PS00517">
    <property type="entry name" value="RNASE_3_1"/>
    <property type="match status" value="1"/>
</dbReference>
<dbReference type="Gene3D" id="1.10.1520.10">
    <property type="entry name" value="Ribonuclease III domain"/>
    <property type="match status" value="1"/>
</dbReference>
<reference evidence="10" key="1">
    <citation type="submission" date="2018-06" db="EMBL/GenBank/DDBJ databases">
        <authorList>
            <person name="Zhirakovskaya E."/>
        </authorList>
    </citation>
    <scope>NUCLEOTIDE SEQUENCE</scope>
</reference>
<dbReference type="SUPFAM" id="SSF69065">
    <property type="entry name" value="RNase III domain-like"/>
    <property type="match status" value="1"/>
</dbReference>
<dbReference type="EC" id="3.1.26.3" evidence="3"/>
<proteinExistence type="inferred from homology"/>
<dbReference type="PANTHER" id="PTHR11207">
    <property type="entry name" value="RIBONUCLEASE III"/>
    <property type="match status" value="1"/>
</dbReference>
<dbReference type="SMART" id="SM00535">
    <property type="entry name" value="RIBOc"/>
    <property type="match status" value="1"/>
</dbReference>
<dbReference type="SMART" id="SM00358">
    <property type="entry name" value="DSRM"/>
    <property type="match status" value="1"/>
</dbReference>
<dbReference type="CDD" id="cd10845">
    <property type="entry name" value="DSRM_RNAse_III_family"/>
    <property type="match status" value="1"/>
</dbReference>
<feature type="domain" description="DRBM" evidence="8">
    <location>
        <begin position="157"/>
        <end position="226"/>
    </location>
</feature>
<dbReference type="GO" id="GO:0006364">
    <property type="term" value="P:rRNA processing"/>
    <property type="evidence" value="ECO:0007669"/>
    <property type="project" value="InterPro"/>
</dbReference>
<feature type="domain" description="RNase III" evidence="9">
    <location>
        <begin position="6"/>
        <end position="130"/>
    </location>
</feature>
<evidence type="ECO:0000256" key="1">
    <source>
        <dbReference type="ARBA" id="ARBA00000109"/>
    </source>
</evidence>
<evidence type="ECO:0000256" key="4">
    <source>
        <dbReference type="ARBA" id="ARBA00022722"/>
    </source>
</evidence>
<comment type="similarity">
    <text evidence="2">Belongs to the ribonuclease III family.</text>
</comment>